<dbReference type="Proteomes" id="UP000022910">
    <property type="component" value="Unassembled WGS sequence"/>
</dbReference>
<gene>
    <name evidence="2" type="ORF">RirG_008050</name>
</gene>
<evidence type="ECO:0000313" key="3">
    <source>
        <dbReference type="Proteomes" id="UP000022910"/>
    </source>
</evidence>
<keyword evidence="1" id="KW-0175">Coiled coil</keyword>
<reference evidence="2 3" key="1">
    <citation type="submission" date="2014-02" db="EMBL/GenBank/DDBJ databases">
        <title>Single nucleus genome sequencing reveals high similarity among nuclei of an endomycorrhizal fungus.</title>
        <authorList>
            <person name="Lin K."/>
            <person name="Geurts R."/>
            <person name="Zhang Z."/>
            <person name="Limpens E."/>
            <person name="Saunders D.G."/>
            <person name="Mu D."/>
            <person name="Pang E."/>
            <person name="Cao H."/>
            <person name="Cha H."/>
            <person name="Lin T."/>
            <person name="Zhou Q."/>
            <person name="Shang Y."/>
            <person name="Li Y."/>
            <person name="Ivanov S."/>
            <person name="Sharma T."/>
            <person name="Velzen R.V."/>
            <person name="Ruijter N.D."/>
            <person name="Aanen D.K."/>
            <person name="Win J."/>
            <person name="Kamoun S."/>
            <person name="Bisseling T."/>
            <person name="Huang S."/>
        </authorList>
    </citation>
    <scope>NUCLEOTIDE SEQUENCE [LARGE SCALE GENOMIC DNA]</scope>
    <source>
        <strain evidence="3">DAOM197198w</strain>
    </source>
</reference>
<evidence type="ECO:0000313" key="2">
    <source>
        <dbReference type="EMBL" id="EXX79189.1"/>
    </source>
</evidence>
<evidence type="ECO:0008006" key="4">
    <source>
        <dbReference type="Google" id="ProtNLM"/>
    </source>
</evidence>
<name>A0A015LHP6_RHIIW</name>
<dbReference type="EMBL" id="JEMT01005064">
    <property type="protein sequence ID" value="EXX79189.1"/>
    <property type="molecule type" value="Genomic_DNA"/>
</dbReference>
<dbReference type="HOGENOM" id="CLU_170832_0_0_1"/>
<proteinExistence type="predicted"/>
<feature type="coiled-coil region" evidence="1">
    <location>
        <begin position="1"/>
        <end position="44"/>
    </location>
</feature>
<sequence length="97" mass="11199">MAALDERIKAQEEKLKQLKALKQKQEAQKRAAEAKRTRAEDTRRKVLVGAMMLEHMEKNEATKTNILAKLDTFLTREDDRALFGLYPVRQESIQTGQ</sequence>
<comment type="caution">
    <text evidence="2">The sequence shown here is derived from an EMBL/GenBank/DDBJ whole genome shotgun (WGS) entry which is preliminary data.</text>
</comment>
<evidence type="ECO:0000256" key="1">
    <source>
        <dbReference type="SAM" id="Coils"/>
    </source>
</evidence>
<accession>A0A015LHP6</accession>
<protein>
    <recommendedName>
        <fullName evidence="4">Mobilization protein</fullName>
    </recommendedName>
</protein>
<organism evidence="2 3">
    <name type="scientific">Rhizophagus irregularis (strain DAOM 197198w)</name>
    <name type="common">Glomus intraradices</name>
    <dbReference type="NCBI Taxonomy" id="1432141"/>
    <lineage>
        <taxon>Eukaryota</taxon>
        <taxon>Fungi</taxon>
        <taxon>Fungi incertae sedis</taxon>
        <taxon>Mucoromycota</taxon>
        <taxon>Glomeromycotina</taxon>
        <taxon>Glomeromycetes</taxon>
        <taxon>Glomerales</taxon>
        <taxon>Glomeraceae</taxon>
        <taxon>Rhizophagus</taxon>
    </lineage>
</organism>
<dbReference type="AlphaFoldDB" id="A0A015LHP6"/>
<keyword evidence="3" id="KW-1185">Reference proteome</keyword>